<dbReference type="Pfam" id="PF03009">
    <property type="entry name" value="GDPD"/>
    <property type="match status" value="1"/>
</dbReference>
<dbReference type="RefSeq" id="WP_208097943.1">
    <property type="nucleotide sequence ID" value="NZ_JAGDYM010000010.1"/>
</dbReference>
<evidence type="ECO:0000313" key="9">
    <source>
        <dbReference type="Proteomes" id="UP000664382"/>
    </source>
</evidence>
<comment type="catalytic activity">
    <reaction evidence="6">
        <text>a sn-glycero-3-phosphodiester + H2O = an alcohol + sn-glycerol 3-phosphate + H(+)</text>
        <dbReference type="Rhea" id="RHEA:12969"/>
        <dbReference type="ChEBI" id="CHEBI:15377"/>
        <dbReference type="ChEBI" id="CHEBI:15378"/>
        <dbReference type="ChEBI" id="CHEBI:30879"/>
        <dbReference type="ChEBI" id="CHEBI:57597"/>
        <dbReference type="ChEBI" id="CHEBI:83408"/>
        <dbReference type="EC" id="3.1.4.46"/>
    </reaction>
</comment>
<evidence type="ECO:0000256" key="6">
    <source>
        <dbReference type="ARBA" id="ARBA00047512"/>
    </source>
</evidence>
<accession>A0A939SAQ2</accession>
<dbReference type="PROSITE" id="PS51704">
    <property type="entry name" value="GP_PDE"/>
    <property type="match status" value="1"/>
</dbReference>
<gene>
    <name evidence="8" type="ORF">J4H92_09535</name>
</gene>
<dbReference type="GO" id="GO:0006629">
    <property type="term" value="P:lipid metabolic process"/>
    <property type="evidence" value="ECO:0007669"/>
    <property type="project" value="InterPro"/>
</dbReference>
<dbReference type="GO" id="GO:0042597">
    <property type="term" value="C:periplasmic space"/>
    <property type="evidence" value="ECO:0007669"/>
    <property type="project" value="TreeGrafter"/>
</dbReference>
<dbReference type="GO" id="GO:0008889">
    <property type="term" value="F:glycerophosphodiester phosphodiesterase activity"/>
    <property type="evidence" value="ECO:0007669"/>
    <property type="project" value="UniProtKB-EC"/>
</dbReference>
<reference evidence="8" key="1">
    <citation type="submission" date="2021-03" db="EMBL/GenBank/DDBJ databases">
        <title>Leucobacter chromiisoli sp. nov., isolated from chromium-containing soil of chemical plant.</title>
        <authorList>
            <person name="Xu Z."/>
        </authorList>
    </citation>
    <scope>NUCLEOTIDE SEQUENCE</scope>
    <source>
        <strain evidence="8">S27</strain>
    </source>
</reference>
<proteinExistence type="inferred from homology"/>
<dbReference type="InterPro" id="IPR030395">
    <property type="entry name" value="GP_PDE_dom"/>
</dbReference>
<dbReference type="GO" id="GO:0006071">
    <property type="term" value="P:glycerol metabolic process"/>
    <property type="evidence" value="ECO:0007669"/>
    <property type="project" value="UniProtKB-KW"/>
</dbReference>
<dbReference type="InterPro" id="IPR017946">
    <property type="entry name" value="PLC-like_Pdiesterase_TIM-brl"/>
</dbReference>
<dbReference type="PANTHER" id="PTHR43620">
    <property type="entry name" value="GLYCEROPHOSPHORYL DIESTER PHOSPHODIESTERASE"/>
    <property type="match status" value="1"/>
</dbReference>
<dbReference type="EC" id="3.1.4.46" evidence="2"/>
<name>A0A939SAQ2_9MICO</name>
<keyword evidence="9" id="KW-1185">Reference proteome</keyword>
<evidence type="ECO:0000256" key="4">
    <source>
        <dbReference type="ARBA" id="ARBA00022798"/>
    </source>
</evidence>
<dbReference type="PANTHER" id="PTHR43620:SF7">
    <property type="entry name" value="GLYCEROPHOSPHODIESTER PHOSPHODIESTERASE GDPD5-RELATED"/>
    <property type="match status" value="1"/>
</dbReference>
<feature type="domain" description="GP-PDE" evidence="7">
    <location>
        <begin position="5"/>
        <end position="324"/>
    </location>
</feature>
<dbReference type="EMBL" id="JAGDYM010000010">
    <property type="protein sequence ID" value="MBO1902187.1"/>
    <property type="molecule type" value="Genomic_DNA"/>
</dbReference>
<keyword evidence="4" id="KW-0319">Glycerol metabolism</keyword>
<dbReference type="Proteomes" id="UP000664382">
    <property type="component" value="Unassembled WGS sequence"/>
</dbReference>
<dbReference type="AlphaFoldDB" id="A0A939SAQ2"/>
<evidence type="ECO:0000256" key="1">
    <source>
        <dbReference type="ARBA" id="ARBA00007277"/>
    </source>
</evidence>
<keyword evidence="3" id="KW-0732">Signal</keyword>
<organism evidence="8 9">
    <name type="scientific">Leucobacter weissii</name>
    <dbReference type="NCBI Taxonomy" id="1983706"/>
    <lineage>
        <taxon>Bacteria</taxon>
        <taxon>Bacillati</taxon>
        <taxon>Actinomycetota</taxon>
        <taxon>Actinomycetes</taxon>
        <taxon>Micrococcales</taxon>
        <taxon>Microbacteriaceae</taxon>
        <taxon>Leucobacter</taxon>
    </lineage>
</organism>
<evidence type="ECO:0000256" key="3">
    <source>
        <dbReference type="ARBA" id="ARBA00022729"/>
    </source>
</evidence>
<keyword evidence="5" id="KW-0378">Hydrolase</keyword>
<evidence type="ECO:0000256" key="2">
    <source>
        <dbReference type="ARBA" id="ARBA00012247"/>
    </source>
</evidence>
<comment type="caution">
    <text evidence="8">The sequence shown here is derived from an EMBL/GenBank/DDBJ whole genome shotgun (WGS) entry which is preliminary data.</text>
</comment>
<evidence type="ECO:0000259" key="7">
    <source>
        <dbReference type="PROSITE" id="PS51704"/>
    </source>
</evidence>
<protein>
    <recommendedName>
        <fullName evidence="2">glycerophosphodiester phosphodiesterase</fullName>
        <ecNumber evidence="2">3.1.4.46</ecNumber>
    </recommendedName>
</protein>
<evidence type="ECO:0000313" key="8">
    <source>
        <dbReference type="EMBL" id="MBO1902187.1"/>
    </source>
</evidence>
<sequence length="331" mass="36194">MGAPPLIIAHRGASGRRPEHTASAYRLALAGGAGAVEPDIVVSRDGVLVVRHENELSGTTDVATRPGFAERRTTRTVDGRTITGWFAEDLDWSELATLRARERLPGLRPENAALDGTEPVLRLRDLLELIDRESERLGARPAVVIELKHARFLRAQGHDLVALLERELSECGWADRPERVIVESFELEPLERLRDRGLPARLVFLIDHDGAPADAPGRGSAGAGSYAWYRSEAGLDALRDRVDGVSLAKQDILADPATVARAQARGLLAYTWTLRPENAFLDPAFRRGSDPAVWGNWRGEWSRILGSGVDGVFADHPELVVQLTSNALPAR</sequence>
<dbReference type="Gene3D" id="3.20.20.190">
    <property type="entry name" value="Phosphatidylinositol (PI) phosphodiesterase"/>
    <property type="match status" value="1"/>
</dbReference>
<comment type="similarity">
    <text evidence="1">Belongs to the glycerophosphoryl diester phosphodiesterase family.</text>
</comment>
<evidence type="ECO:0000256" key="5">
    <source>
        <dbReference type="ARBA" id="ARBA00022801"/>
    </source>
</evidence>
<dbReference type="SUPFAM" id="SSF51695">
    <property type="entry name" value="PLC-like phosphodiesterases"/>
    <property type="match status" value="1"/>
</dbReference>